<feature type="transmembrane region" description="Helical" evidence="1">
    <location>
        <begin position="68"/>
        <end position="89"/>
    </location>
</feature>
<dbReference type="EMBL" id="VSSQ01059480">
    <property type="protein sequence ID" value="MPN13030.1"/>
    <property type="molecule type" value="Genomic_DNA"/>
</dbReference>
<evidence type="ECO:0000313" key="2">
    <source>
        <dbReference type="EMBL" id="MPN13030.1"/>
    </source>
</evidence>
<dbReference type="AlphaFoldDB" id="A0A645FGF1"/>
<feature type="transmembrane region" description="Helical" evidence="1">
    <location>
        <begin position="33"/>
        <end position="56"/>
    </location>
</feature>
<sequence>MNNIISFSLTLYIFIIYFYGLITKFTINNKFLFSIKTILPEFLLMIIICISILIILKKGTYKIKNKYLFSLICYIGFIFIINLCMKPSIDEVAFVIRDLILPITVLFCLTQIDFNQEEIIKIINNLIRIFIIFTIIGFVLALIQRNMDWEWTSKFYTGYSFYGVDPNSKIKTSI</sequence>
<gene>
    <name evidence="2" type="ORF">SDC9_160350</name>
</gene>
<protein>
    <submittedName>
        <fullName evidence="2">Uncharacterized protein</fullName>
    </submittedName>
</protein>
<keyword evidence="1" id="KW-0472">Membrane</keyword>
<feature type="transmembrane region" description="Helical" evidence="1">
    <location>
        <begin position="7"/>
        <end position="27"/>
    </location>
</feature>
<feature type="transmembrane region" description="Helical" evidence="1">
    <location>
        <begin position="126"/>
        <end position="143"/>
    </location>
</feature>
<name>A0A645FGF1_9ZZZZ</name>
<evidence type="ECO:0000256" key="1">
    <source>
        <dbReference type="SAM" id="Phobius"/>
    </source>
</evidence>
<accession>A0A645FGF1</accession>
<organism evidence="2">
    <name type="scientific">bioreactor metagenome</name>
    <dbReference type="NCBI Taxonomy" id="1076179"/>
    <lineage>
        <taxon>unclassified sequences</taxon>
        <taxon>metagenomes</taxon>
        <taxon>ecological metagenomes</taxon>
    </lineage>
</organism>
<keyword evidence="1" id="KW-0812">Transmembrane</keyword>
<proteinExistence type="predicted"/>
<reference evidence="2" key="1">
    <citation type="submission" date="2019-08" db="EMBL/GenBank/DDBJ databases">
        <authorList>
            <person name="Kucharzyk K."/>
            <person name="Murdoch R.W."/>
            <person name="Higgins S."/>
            <person name="Loffler F."/>
        </authorList>
    </citation>
    <scope>NUCLEOTIDE SEQUENCE</scope>
</reference>
<feature type="transmembrane region" description="Helical" evidence="1">
    <location>
        <begin position="95"/>
        <end position="114"/>
    </location>
</feature>
<comment type="caution">
    <text evidence="2">The sequence shown here is derived from an EMBL/GenBank/DDBJ whole genome shotgun (WGS) entry which is preliminary data.</text>
</comment>
<keyword evidence="1" id="KW-1133">Transmembrane helix</keyword>